<dbReference type="InterPro" id="IPR027417">
    <property type="entry name" value="P-loop_NTPase"/>
</dbReference>
<feature type="binding site" evidence="7">
    <location>
        <begin position="7"/>
        <end position="14"/>
    </location>
    <ligand>
        <name>ATP</name>
        <dbReference type="ChEBI" id="CHEBI:30616"/>
    </ligand>
</feature>
<keyword evidence="10" id="KW-1185">Reference proteome</keyword>
<reference evidence="9 10" key="1">
    <citation type="submission" date="2019-10" db="EMBL/GenBank/DDBJ databases">
        <title>Sequencing and Assembly of Multiple Reported Metal-Biooxidizing Members of the Extremely Thermoacidophilic Archaeal Family Sulfolobaceae.</title>
        <authorList>
            <person name="Counts J.A."/>
            <person name="Kelly R.M."/>
        </authorList>
    </citation>
    <scope>NUCLEOTIDE SEQUENCE [LARGE SCALE GENOMIC DNA]</scope>
    <source>
        <strain evidence="9 10">DSM 6482</strain>
    </source>
</reference>
<sequence length="210" mass="24254">MIIALEGIDGSGKTSQAMLLRDWLSHRMDTFFTEWNSSEWVHEIIKEAKKKNALTPSTFSLIHATDFADRYEKFILPMLKAGFVVVSDRYIYTAYARDSVRGNDLSWVKGVYSFAVKPNLTFYIRVPVEVALSRIKESRRFIKPSEAGDGMFQNVTPEEGFLKYQSMVIDVYEKLAKEEDFVVLDGTKSPREVQTKIREKVGELLWKEDF</sequence>
<protein>
    <recommendedName>
        <fullName evidence="7">Probable thymidylate kinase</fullName>
        <ecNumber evidence="7">2.7.4.9</ecNumber>
    </recommendedName>
    <alternativeName>
        <fullName evidence="7">dTMP kinase</fullName>
    </alternativeName>
</protein>
<keyword evidence="2 7" id="KW-0808">Transferase</keyword>
<evidence type="ECO:0000256" key="2">
    <source>
        <dbReference type="ARBA" id="ARBA00022679"/>
    </source>
</evidence>
<dbReference type="OrthoDB" id="43083at2157"/>
<name>A0A6A9QYG2_SULME</name>
<dbReference type="Pfam" id="PF02223">
    <property type="entry name" value="Thymidylate_kin"/>
    <property type="match status" value="1"/>
</dbReference>
<dbReference type="GO" id="GO:0006227">
    <property type="term" value="P:dUDP biosynthetic process"/>
    <property type="evidence" value="ECO:0007669"/>
    <property type="project" value="TreeGrafter"/>
</dbReference>
<gene>
    <name evidence="7 9" type="primary">tmk</name>
    <name evidence="9" type="ORF">GC250_11565</name>
</gene>
<keyword evidence="5 7" id="KW-0418">Kinase</keyword>
<dbReference type="Proteomes" id="UP000470772">
    <property type="component" value="Unassembled WGS sequence"/>
</dbReference>
<evidence type="ECO:0000313" key="10">
    <source>
        <dbReference type="Proteomes" id="UP000470772"/>
    </source>
</evidence>
<dbReference type="NCBIfam" id="TIGR00041">
    <property type="entry name" value="DTMP_kinase"/>
    <property type="match status" value="1"/>
</dbReference>
<evidence type="ECO:0000256" key="7">
    <source>
        <dbReference type="HAMAP-Rule" id="MF_00165"/>
    </source>
</evidence>
<dbReference type="InterPro" id="IPR039430">
    <property type="entry name" value="Thymidylate_kin-like_dom"/>
</dbReference>
<comment type="caution">
    <text evidence="9">The sequence shown here is derived from an EMBL/GenBank/DDBJ whole genome shotgun (WGS) entry which is preliminary data.</text>
</comment>
<dbReference type="GO" id="GO:0005524">
    <property type="term" value="F:ATP binding"/>
    <property type="evidence" value="ECO:0007669"/>
    <property type="project" value="UniProtKB-UniRule"/>
</dbReference>
<proteinExistence type="inferred from homology"/>
<dbReference type="GO" id="GO:0006235">
    <property type="term" value="P:dTTP biosynthetic process"/>
    <property type="evidence" value="ECO:0007669"/>
    <property type="project" value="UniProtKB-UniRule"/>
</dbReference>
<dbReference type="EC" id="2.7.4.9" evidence="7"/>
<organism evidence="9 10">
    <name type="scientific">Sulfuracidifex metallicus DSM 6482 = JCM 9184</name>
    <dbReference type="NCBI Taxonomy" id="523847"/>
    <lineage>
        <taxon>Archaea</taxon>
        <taxon>Thermoproteota</taxon>
        <taxon>Thermoprotei</taxon>
        <taxon>Sulfolobales</taxon>
        <taxon>Sulfolobaceae</taxon>
        <taxon>Sulfuracidifex</taxon>
    </lineage>
</organism>
<evidence type="ECO:0000256" key="4">
    <source>
        <dbReference type="ARBA" id="ARBA00022741"/>
    </source>
</evidence>
<feature type="domain" description="Thymidylate kinase-like" evidence="8">
    <location>
        <begin position="5"/>
        <end position="197"/>
    </location>
</feature>
<keyword evidence="4 7" id="KW-0547">Nucleotide-binding</keyword>
<dbReference type="CDD" id="cd01672">
    <property type="entry name" value="TMPK"/>
    <property type="match status" value="1"/>
</dbReference>
<dbReference type="EMBL" id="WGGD01000005">
    <property type="protein sequence ID" value="MUN30052.1"/>
    <property type="molecule type" value="Genomic_DNA"/>
</dbReference>
<evidence type="ECO:0000256" key="1">
    <source>
        <dbReference type="ARBA" id="ARBA00009776"/>
    </source>
</evidence>
<dbReference type="InterPro" id="IPR018094">
    <property type="entry name" value="Thymidylate_kinase"/>
</dbReference>
<dbReference type="PANTHER" id="PTHR10344">
    <property type="entry name" value="THYMIDYLATE KINASE"/>
    <property type="match status" value="1"/>
</dbReference>
<comment type="similarity">
    <text evidence="1 7">Belongs to the thymidylate kinase family.</text>
</comment>
<evidence type="ECO:0000256" key="3">
    <source>
        <dbReference type="ARBA" id="ARBA00022727"/>
    </source>
</evidence>
<evidence type="ECO:0000256" key="6">
    <source>
        <dbReference type="ARBA" id="ARBA00022840"/>
    </source>
</evidence>
<keyword evidence="6 7" id="KW-0067">ATP-binding</keyword>
<accession>A0A6A9QYG2</accession>
<dbReference type="Gene3D" id="3.40.50.300">
    <property type="entry name" value="P-loop containing nucleotide triphosphate hydrolases"/>
    <property type="match status" value="1"/>
</dbReference>
<evidence type="ECO:0000313" key="9">
    <source>
        <dbReference type="EMBL" id="MUN30052.1"/>
    </source>
</evidence>
<evidence type="ECO:0000256" key="5">
    <source>
        <dbReference type="ARBA" id="ARBA00022777"/>
    </source>
</evidence>
<dbReference type="GO" id="GO:0004798">
    <property type="term" value="F:dTMP kinase activity"/>
    <property type="evidence" value="ECO:0007669"/>
    <property type="project" value="UniProtKB-UniRule"/>
</dbReference>
<evidence type="ECO:0000259" key="8">
    <source>
        <dbReference type="Pfam" id="PF02223"/>
    </source>
</evidence>
<keyword evidence="3 7" id="KW-0545">Nucleotide biosynthesis</keyword>
<dbReference type="AlphaFoldDB" id="A0A6A9QYG2"/>
<dbReference type="PANTHER" id="PTHR10344:SF1">
    <property type="entry name" value="THYMIDYLATE KINASE"/>
    <property type="match status" value="1"/>
</dbReference>
<dbReference type="GO" id="GO:0006233">
    <property type="term" value="P:dTDP biosynthetic process"/>
    <property type="evidence" value="ECO:0007669"/>
    <property type="project" value="InterPro"/>
</dbReference>
<dbReference type="SUPFAM" id="SSF52540">
    <property type="entry name" value="P-loop containing nucleoside triphosphate hydrolases"/>
    <property type="match status" value="1"/>
</dbReference>
<dbReference type="HAMAP" id="MF_00165">
    <property type="entry name" value="Thymidylate_kinase"/>
    <property type="match status" value="1"/>
</dbReference>
<comment type="catalytic activity">
    <reaction evidence="7">
        <text>dTMP + ATP = dTDP + ADP</text>
        <dbReference type="Rhea" id="RHEA:13517"/>
        <dbReference type="ChEBI" id="CHEBI:30616"/>
        <dbReference type="ChEBI" id="CHEBI:58369"/>
        <dbReference type="ChEBI" id="CHEBI:63528"/>
        <dbReference type="ChEBI" id="CHEBI:456216"/>
        <dbReference type="EC" id="2.7.4.9"/>
    </reaction>
</comment>
<dbReference type="GO" id="GO:0005737">
    <property type="term" value="C:cytoplasm"/>
    <property type="evidence" value="ECO:0007669"/>
    <property type="project" value="TreeGrafter"/>
</dbReference>